<reference evidence="1 2" key="1">
    <citation type="submission" date="2019-06" db="EMBL/GenBank/DDBJ databases">
        <title>Sequencing the genomes of 1000 actinobacteria strains.</title>
        <authorList>
            <person name="Klenk H.-P."/>
        </authorList>
    </citation>
    <scope>NUCLEOTIDE SEQUENCE [LARGE SCALE GENOMIC DNA]</scope>
    <source>
        <strain evidence="1 2">DSM 105492</strain>
    </source>
</reference>
<protein>
    <recommendedName>
        <fullName evidence="3">YjbR protein</fullName>
    </recommendedName>
</protein>
<gene>
    <name evidence="1" type="ORF">FB391_3253</name>
</gene>
<evidence type="ECO:0000313" key="2">
    <source>
        <dbReference type="Proteomes" id="UP000320235"/>
    </source>
</evidence>
<dbReference type="AlphaFoldDB" id="A0A543EF41"/>
<dbReference type="Proteomes" id="UP000320235">
    <property type="component" value="Unassembled WGS sequence"/>
</dbReference>
<dbReference type="EMBL" id="VFPE01000006">
    <property type="protein sequence ID" value="TQM20119.1"/>
    <property type="molecule type" value="Genomic_DNA"/>
</dbReference>
<keyword evidence="2" id="KW-1185">Reference proteome</keyword>
<dbReference type="InterPro" id="IPR058532">
    <property type="entry name" value="YjbR/MT2646/Rv2570-like"/>
</dbReference>
<dbReference type="Pfam" id="PF04237">
    <property type="entry name" value="YjbR"/>
    <property type="match status" value="1"/>
</dbReference>
<evidence type="ECO:0000313" key="1">
    <source>
        <dbReference type="EMBL" id="TQM20119.1"/>
    </source>
</evidence>
<accession>A0A543EF41</accession>
<comment type="caution">
    <text evidence="1">The sequence shown here is derived from an EMBL/GenBank/DDBJ whole genome shotgun (WGS) entry which is preliminary data.</text>
</comment>
<proteinExistence type="predicted"/>
<evidence type="ECO:0008006" key="3">
    <source>
        <dbReference type="Google" id="ProtNLM"/>
    </source>
</evidence>
<name>A0A543EF41_9MICO</name>
<sequence length="139" mass="15343">MGAMAVLDDVRAIALGFPGVVERVDGHRRAATWRTPTGVFVWQRGPSGRDLEQLSAIGREWPDGEVVGVRTDGEQGKLALIETYPDVFFTIPHFDGYPAVLLRLDAIDAELLREVVTDAWLLKVPKKMANEWLAAHPPA</sequence>
<organism evidence="1 2">
    <name type="scientific">Microbacterium kyungheense</name>
    <dbReference type="NCBI Taxonomy" id="1263636"/>
    <lineage>
        <taxon>Bacteria</taxon>
        <taxon>Bacillati</taxon>
        <taxon>Actinomycetota</taxon>
        <taxon>Actinomycetes</taxon>
        <taxon>Micrococcales</taxon>
        <taxon>Microbacteriaceae</taxon>
        <taxon>Microbacterium</taxon>
    </lineage>
</organism>